<dbReference type="KEGG" id="cari:FNU76_01170"/>
<sequence length="195" mass="21429">MMLSPLPEVTRMHQLAWQPGAWMAEPWWEQLGLAAWREQYARMSSVRKALDELIIKRRGFPASALPAQVPDDARYLLSLEPRLPVLLTGMGLVLLGGKPYLMMGEYRRALTRILGGGGCDQLLMLWPRGAGASMVELAADDLPAHALAVGAGWLQRLDLGPAGQALAVLLPPAMDAPPDAFDLPMSFFIRMARFL</sequence>
<dbReference type="InterPro" id="IPR025292">
    <property type="entry name" value="T3SS_LEE_assoc"/>
</dbReference>
<keyword evidence="2" id="KW-1185">Reference proteome</keyword>
<accession>A0A516SA92</accession>
<evidence type="ECO:0000313" key="2">
    <source>
        <dbReference type="Proteomes" id="UP000317550"/>
    </source>
</evidence>
<proteinExistence type="predicted"/>
<dbReference type="RefSeq" id="WP_143855996.1">
    <property type="nucleotide sequence ID" value="NZ_CP041730.1"/>
</dbReference>
<evidence type="ECO:0000313" key="1">
    <source>
        <dbReference type="EMBL" id="QDQ25071.1"/>
    </source>
</evidence>
<gene>
    <name evidence="1" type="ORF">FNU76_01170</name>
</gene>
<dbReference type="OrthoDB" id="5863139at2"/>
<dbReference type="AlphaFoldDB" id="A0A516SA92"/>
<protein>
    <submittedName>
        <fullName evidence="1">Uncharacterized protein</fullName>
    </submittedName>
</protein>
<name>A0A516SA92_9NEIS</name>
<dbReference type="Pfam" id="PF13327">
    <property type="entry name" value="T3SS_LEE_assoc"/>
    <property type="match status" value="1"/>
</dbReference>
<organism evidence="1 2">
    <name type="scientific">Chitinimonas arctica</name>
    <dbReference type="NCBI Taxonomy" id="2594795"/>
    <lineage>
        <taxon>Bacteria</taxon>
        <taxon>Pseudomonadati</taxon>
        <taxon>Pseudomonadota</taxon>
        <taxon>Betaproteobacteria</taxon>
        <taxon>Neisseriales</taxon>
        <taxon>Chitinibacteraceae</taxon>
        <taxon>Chitinimonas</taxon>
    </lineage>
</organism>
<dbReference type="EMBL" id="CP041730">
    <property type="protein sequence ID" value="QDQ25071.1"/>
    <property type="molecule type" value="Genomic_DNA"/>
</dbReference>
<dbReference type="Proteomes" id="UP000317550">
    <property type="component" value="Chromosome"/>
</dbReference>
<reference evidence="2" key="1">
    <citation type="submission" date="2019-07" db="EMBL/GenBank/DDBJ databases">
        <title>Chitinimonas sp. nov., isolated from Ny-Alesund, arctica soil.</title>
        <authorList>
            <person name="Xu Q."/>
            <person name="Peng F."/>
        </authorList>
    </citation>
    <scope>NUCLEOTIDE SEQUENCE [LARGE SCALE GENOMIC DNA]</scope>
    <source>
        <strain evidence="2">R3-44</strain>
    </source>
</reference>